<evidence type="ECO:0000256" key="7">
    <source>
        <dbReference type="ARBA" id="ARBA00022741"/>
    </source>
</evidence>
<evidence type="ECO:0000256" key="12">
    <source>
        <dbReference type="HAMAP-Rule" id="MF_00041"/>
    </source>
</evidence>
<dbReference type="Pfam" id="PF23493">
    <property type="entry name" value="CysS_C"/>
    <property type="match status" value="1"/>
</dbReference>
<accession>A0ABZ2GZV7</accession>
<feature type="binding site" evidence="12">
    <location>
        <position position="209"/>
    </location>
    <ligand>
        <name>Zn(2+)</name>
        <dbReference type="ChEBI" id="CHEBI:29105"/>
    </ligand>
</feature>
<comment type="caution">
    <text evidence="12">Lacks conserved residue(s) required for the propagation of feature annotation.</text>
</comment>
<name>A0ABZ2GZV7_9GAMM</name>
<evidence type="ECO:0000256" key="11">
    <source>
        <dbReference type="ARBA" id="ARBA00023146"/>
    </source>
</evidence>
<dbReference type="InterPro" id="IPR015803">
    <property type="entry name" value="Cys-tRNA-ligase"/>
</dbReference>
<keyword evidence="5 12" id="KW-0436">Ligase</keyword>
<keyword evidence="4 12" id="KW-0963">Cytoplasm</keyword>
<dbReference type="EMBL" id="CP135137">
    <property type="protein sequence ID" value="WWR11395.1"/>
    <property type="molecule type" value="Genomic_DNA"/>
</dbReference>
<comment type="subcellular location">
    <subcellularLocation>
        <location evidence="1 12">Cytoplasm</location>
    </subcellularLocation>
</comment>
<proteinExistence type="inferred from homology"/>
<dbReference type="PANTHER" id="PTHR10890">
    <property type="entry name" value="CYSTEINYL-TRNA SYNTHETASE"/>
    <property type="match status" value="1"/>
</dbReference>
<dbReference type="Proteomes" id="UP001368618">
    <property type="component" value="Chromosome"/>
</dbReference>
<feature type="short sequence motif" description="'HIGH' region" evidence="12">
    <location>
        <begin position="30"/>
        <end position="40"/>
    </location>
</feature>
<sequence length="458" mass="53663">MLYLYNSLTNKKELFKPITHKTVQIYVCGITVYNDCHLGHARTMIVFDTIIRFLKFKGFTINYIRNITDIDDKIIAKAKEKNISIYKLTNNYIKKLQKDTKNLNLIKPNKEPRASQYIKNIINIINKLIKKGYAYPDYNGNVYFKVKNFKDYGKLSKKNISKLIIGARTNILKNKKSPLDFALWKKSKKNEPNWSSPWGNGRPGWHIECSTMIMKEIGSQCDIHGGGIDLQFPHHENEIAQSEAINKKIPSNYWIHVGLLTTNNKKMSNSIKNTLTIQKILQKYHSNIIKYFFLNSHYRSPLIYNEKELQKSKTSLNTLYKCLKYIKTKYNTLNQHWIKKFQTAMNDDFNTPKALSILFELKTNINKTHSPHLAITLRYLMSLLGLTIPKTNNNKTTKSKHLLTSKNNQYIKYLLKKREKARKEKNWKKADNIRDTLIKLGIKVEDNINSTKWFKISK</sequence>
<evidence type="ECO:0000256" key="2">
    <source>
        <dbReference type="ARBA" id="ARBA00005594"/>
    </source>
</evidence>
<dbReference type="HAMAP" id="MF_00041">
    <property type="entry name" value="Cys_tRNA_synth"/>
    <property type="match status" value="1"/>
</dbReference>
<dbReference type="EC" id="6.1.1.16" evidence="12"/>
<evidence type="ECO:0000256" key="8">
    <source>
        <dbReference type="ARBA" id="ARBA00022833"/>
    </source>
</evidence>
<protein>
    <recommendedName>
        <fullName evidence="12">Cysteine--tRNA ligase</fullName>
        <ecNumber evidence="12">6.1.1.16</ecNumber>
    </recommendedName>
    <alternativeName>
        <fullName evidence="12">Cysteinyl-tRNA synthetase</fullName>
        <shortName evidence="12">CysRS</shortName>
    </alternativeName>
</protein>
<keyword evidence="15" id="KW-1185">Reference proteome</keyword>
<evidence type="ECO:0000259" key="13">
    <source>
        <dbReference type="SMART" id="SM00840"/>
    </source>
</evidence>
<keyword evidence="10 12" id="KW-0648">Protein biosynthesis</keyword>
<evidence type="ECO:0000256" key="10">
    <source>
        <dbReference type="ARBA" id="ARBA00022917"/>
    </source>
</evidence>
<feature type="binding site" evidence="12">
    <location>
        <position position="234"/>
    </location>
    <ligand>
        <name>Zn(2+)</name>
        <dbReference type="ChEBI" id="CHEBI:29105"/>
    </ligand>
</feature>
<keyword evidence="6 12" id="KW-0479">Metal-binding</keyword>
<dbReference type="SMART" id="SM00840">
    <property type="entry name" value="DALR_2"/>
    <property type="match status" value="1"/>
</dbReference>
<dbReference type="Pfam" id="PF01406">
    <property type="entry name" value="tRNA-synt_1e"/>
    <property type="match status" value="1"/>
</dbReference>
<evidence type="ECO:0000256" key="1">
    <source>
        <dbReference type="ARBA" id="ARBA00004496"/>
    </source>
</evidence>
<dbReference type="InterPro" id="IPR032678">
    <property type="entry name" value="tRNA-synt_1_cat_dom"/>
</dbReference>
<dbReference type="GO" id="GO:0004817">
    <property type="term" value="F:cysteine-tRNA ligase activity"/>
    <property type="evidence" value="ECO:0007669"/>
    <property type="project" value="UniProtKB-EC"/>
</dbReference>
<keyword evidence="11 12" id="KW-0030">Aminoacyl-tRNA synthetase</keyword>
<dbReference type="RefSeq" id="WP_338515985.1">
    <property type="nucleotide sequence ID" value="NZ_CP135137.1"/>
</dbReference>
<gene>
    <name evidence="12 14" type="primary">cysS</name>
    <name evidence="14" type="ORF">RQL39_01715</name>
</gene>
<dbReference type="Gene3D" id="3.40.50.620">
    <property type="entry name" value="HUPs"/>
    <property type="match status" value="1"/>
</dbReference>
<dbReference type="SUPFAM" id="SSF47323">
    <property type="entry name" value="Anticodon-binding domain of a subclass of class I aminoacyl-tRNA synthetases"/>
    <property type="match status" value="1"/>
</dbReference>
<dbReference type="InterPro" id="IPR009080">
    <property type="entry name" value="tRNAsynth_Ia_anticodon-bd"/>
</dbReference>
<comment type="similarity">
    <text evidence="2 12">Belongs to the class-I aminoacyl-tRNA synthetase family.</text>
</comment>
<dbReference type="CDD" id="cd00672">
    <property type="entry name" value="CysRS_core"/>
    <property type="match status" value="1"/>
</dbReference>
<evidence type="ECO:0000313" key="14">
    <source>
        <dbReference type="EMBL" id="WWR11395.1"/>
    </source>
</evidence>
<keyword evidence="7 12" id="KW-0547">Nucleotide-binding</keyword>
<dbReference type="PANTHER" id="PTHR10890:SF3">
    <property type="entry name" value="CYSTEINE--TRNA LIGASE, CYTOPLASMIC"/>
    <property type="match status" value="1"/>
</dbReference>
<dbReference type="PRINTS" id="PR00983">
    <property type="entry name" value="TRNASYNTHCYS"/>
</dbReference>
<dbReference type="InterPro" id="IPR014729">
    <property type="entry name" value="Rossmann-like_a/b/a_fold"/>
</dbReference>
<keyword evidence="9 12" id="KW-0067">ATP-binding</keyword>
<dbReference type="Gene3D" id="1.20.120.1910">
    <property type="entry name" value="Cysteine-tRNA ligase, C-terminal anti-codon recognition domain"/>
    <property type="match status" value="1"/>
</dbReference>
<feature type="binding site" evidence="12">
    <location>
        <position position="238"/>
    </location>
    <ligand>
        <name>Zn(2+)</name>
        <dbReference type="ChEBI" id="CHEBI:29105"/>
    </ligand>
</feature>
<evidence type="ECO:0000256" key="5">
    <source>
        <dbReference type="ARBA" id="ARBA00022598"/>
    </source>
</evidence>
<feature type="domain" description="Cysteinyl-tRNA synthetase class Ia DALR" evidence="13">
    <location>
        <begin position="340"/>
        <end position="393"/>
    </location>
</feature>
<evidence type="ECO:0000256" key="3">
    <source>
        <dbReference type="ARBA" id="ARBA00011245"/>
    </source>
</evidence>
<dbReference type="NCBIfam" id="TIGR00435">
    <property type="entry name" value="cysS"/>
    <property type="match status" value="1"/>
</dbReference>
<keyword evidence="8 12" id="KW-0862">Zinc</keyword>
<comment type="subunit">
    <text evidence="3 12">Monomer.</text>
</comment>
<dbReference type="InterPro" id="IPR024909">
    <property type="entry name" value="Cys-tRNA/MSH_ligase"/>
</dbReference>
<reference evidence="14" key="1">
    <citation type="submission" date="2023-09" db="EMBL/GenBank/DDBJ databases">
        <title>Genomes of two closely related lineages of the louse Polyplax serrata with different host specificities.</title>
        <authorList>
            <person name="Martinu J."/>
            <person name="Tarabai H."/>
            <person name="Stefka J."/>
            <person name="Hypsa V."/>
        </authorList>
    </citation>
    <scope>NUCLEOTIDE SEQUENCE [LARGE SCALE GENOMIC DNA]</scope>
    <source>
        <strain evidence="14">98ZLc_SE</strain>
    </source>
</reference>
<evidence type="ECO:0000256" key="6">
    <source>
        <dbReference type="ARBA" id="ARBA00022723"/>
    </source>
</evidence>
<organism evidence="14 15">
    <name type="scientific">Candidatus Legionella polyplacis</name>
    <dbReference type="NCBI Taxonomy" id="2005262"/>
    <lineage>
        <taxon>Bacteria</taxon>
        <taxon>Pseudomonadati</taxon>
        <taxon>Pseudomonadota</taxon>
        <taxon>Gammaproteobacteria</taxon>
        <taxon>Legionellales</taxon>
        <taxon>Legionellaceae</taxon>
        <taxon>Legionella</taxon>
    </lineage>
</organism>
<comment type="cofactor">
    <cofactor evidence="12">
        <name>Zn(2+)</name>
        <dbReference type="ChEBI" id="CHEBI:29105"/>
    </cofactor>
    <text evidence="12">Binds 1 zinc ion per subunit.</text>
</comment>
<dbReference type="InterPro" id="IPR056411">
    <property type="entry name" value="CysS_C"/>
</dbReference>
<dbReference type="SUPFAM" id="SSF52374">
    <property type="entry name" value="Nucleotidylyl transferase"/>
    <property type="match status" value="1"/>
</dbReference>
<evidence type="ECO:0000256" key="9">
    <source>
        <dbReference type="ARBA" id="ARBA00022840"/>
    </source>
</evidence>
<evidence type="ECO:0000313" key="15">
    <source>
        <dbReference type="Proteomes" id="UP001368618"/>
    </source>
</evidence>
<dbReference type="InterPro" id="IPR015273">
    <property type="entry name" value="Cys-tRNA-synt_Ia_DALR"/>
</dbReference>
<evidence type="ECO:0000256" key="4">
    <source>
        <dbReference type="ARBA" id="ARBA00022490"/>
    </source>
</evidence>
<dbReference type="Pfam" id="PF09190">
    <property type="entry name" value="DALR_2"/>
    <property type="match status" value="1"/>
</dbReference>
<comment type="catalytic activity">
    <reaction evidence="12">
        <text>tRNA(Cys) + L-cysteine + ATP = L-cysteinyl-tRNA(Cys) + AMP + diphosphate</text>
        <dbReference type="Rhea" id="RHEA:17773"/>
        <dbReference type="Rhea" id="RHEA-COMP:9661"/>
        <dbReference type="Rhea" id="RHEA-COMP:9679"/>
        <dbReference type="ChEBI" id="CHEBI:30616"/>
        <dbReference type="ChEBI" id="CHEBI:33019"/>
        <dbReference type="ChEBI" id="CHEBI:35235"/>
        <dbReference type="ChEBI" id="CHEBI:78442"/>
        <dbReference type="ChEBI" id="CHEBI:78517"/>
        <dbReference type="ChEBI" id="CHEBI:456215"/>
        <dbReference type="EC" id="6.1.1.16"/>
    </reaction>
</comment>
<feature type="binding site" evidence="12">
    <location>
        <position position="28"/>
    </location>
    <ligand>
        <name>Zn(2+)</name>
        <dbReference type="ChEBI" id="CHEBI:29105"/>
    </ligand>
</feature>